<feature type="transmembrane region" description="Helical" evidence="4">
    <location>
        <begin position="37"/>
        <end position="57"/>
    </location>
</feature>
<dbReference type="PATRIC" id="fig|411473.3.peg.20"/>
<dbReference type="GO" id="GO:0000155">
    <property type="term" value="F:phosphorelay sensor kinase activity"/>
    <property type="evidence" value="ECO:0007669"/>
    <property type="project" value="InterPro"/>
</dbReference>
<evidence type="ECO:0000259" key="6">
    <source>
        <dbReference type="Pfam" id="PF14689"/>
    </source>
</evidence>
<dbReference type="RefSeq" id="WP_021682110.1">
    <property type="nucleotide sequence ID" value="NZ_KI260403.1"/>
</dbReference>
<sequence length="435" mass="49945">MIYTVSEWLATISESLIIFFFLVKILSYKTMARSKKIIGTVVFCCLQCTSSLILDQFFVFEGLYVIITIFIYLLFCWIMLEKPIWLQTIVVLLIFACLFTINISTMLVTSLLIHSTSADVLLLRNPVRILLLFITKALLVFTLIILTNIFEKKKVIFHVSQCIVMAIVLLTTFFAGVVLEEIVIDTDVASWEVSAIVICMIAINILLFFVLYLTSSRNRVENNQALLKLQIANEQQKLQDSIRWNTEVNTLRHDLKNHLLCISEYIRLQQTDTAMEYIEKLTGQVKKELPYHMMTNSVAVNAILDLKKLVCDENQIDIKYFVLEELPKIDETDLCVILANLLDNAIEAASKEEKRQIRLSMEIIGNYFRIVVQNQIAESVLKNNKELGTTKKNRKIHGFGLQSVEDAVERNDGMSNFSEENGWFVADVMLKIHES</sequence>
<dbReference type="InterPro" id="IPR016120">
    <property type="entry name" value="Sig_transdc_His_kin_SpoOB"/>
</dbReference>
<comment type="caution">
    <text evidence="7">The sequence shown here is derived from an EMBL/GenBank/DDBJ whole genome shotgun (WGS) entry which is preliminary data.</text>
</comment>
<dbReference type="eggNOG" id="COG3290">
    <property type="taxonomic scope" value="Bacteria"/>
</dbReference>
<evidence type="ECO:0000259" key="5">
    <source>
        <dbReference type="Pfam" id="PF14501"/>
    </source>
</evidence>
<keyword evidence="4" id="KW-0472">Membrane</keyword>
<dbReference type="EMBL" id="AWVF01000003">
    <property type="protein sequence ID" value="ERJ97584.1"/>
    <property type="molecule type" value="Genomic_DNA"/>
</dbReference>
<feature type="transmembrane region" description="Helical" evidence="4">
    <location>
        <begin position="162"/>
        <end position="179"/>
    </location>
</feature>
<feature type="transmembrane region" description="Helical" evidence="4">
    <location>
        <begin position="129"/>
        <end position="150"/>
    </location>
</feature>
<evidence type="ECO:0000256" key="2">
    <source>
        <dbReference type="ARBA" id="ARBA00022679"/>
    </source>
</evidence>
<evidence type="ECO:0000256" key="4">
    <source>
        <dbReference type="SAM" id="Phobius"/>
    </source>
</evidence>
<protein>
    <submittedName>
        <fullName evidence="7">ATPase/histidine kinase/DNA gyrase B/HSP90 domain protein</fullName>
    </submittedName>
</protein>
<dbReference type="SUPFAM" id="SSF55874">
    <property type="entry name" value="ATPase domain of HSP90 chaperone/DNA topoisomerase II/histidine kinase"/>
    <property type="match status" value="1"/>
</dbReference>
<organism evidence="7 8">
    <name type="scientific">Ruminococcus callidus ATCC 27760</name>
    <dbReference type="NCBI Taxonomy" id="411473"/>
    <lineage>
        <taxon>Bacteria</taxon>
        <taxon>Bacillati</taxon>
        <taxon>Bacillota</taxon>
        <taxon>Clostridia</taxon>
        <taxon>Eubacteriales</taxon>
        <taxon>Oscillospiraceae</taxon>
        <taxon>Ruminococcus</taxon>
    </lineage>
</organism>
<proteinExistence type="predicted"/>
<name>U2M775_9FIRM</name>
<dbReference type="Gene3D" id="1.10.287.130">
    <property type="match status" value="1"/>
</dbReference>
<keyword evidence="1" id="KW-0597">Phosphoprotein</keyword>
<dbReference type="Pfam" id="PF14689">
    <property type="entry name" value="SPOB_a"/>
    <property type="match status" value="1"/>
</dbReference>
<feature type="transmembrane region" description="Helical" evidence="4">
    <location>
        <begin position="191"/>
        <end position="213"/>
    </location>
</feature>
<feature type="transmembrane region" description="Helical" evidence="4">
    <location>
        <begin position="63"/>
        <end position="80"/>
    </location>
</feature>
<dbReference type="PANTHER" id="PTHR40448:SF1">
    <property type="entry name" value="TWO-COMPONENT SENSOR HISTIDINE KINASE"/>
    <property type="match status" value="1"/>
</dbReference>
<dbReference type="InterPro" id="IPR036890">
    <property type="entry name" value="HATPase_C_sf"/>
</dbReference>
<dbReference type="Pfam" id="PF14501">
    <property type="entry name" value="HATPase_c_5"/>
    <property type="match status" value="1"/>
</dbReference>
<dbReference type="SUPFAM" id="SSF55890">
    <property type="entry name" value="Sporulation response regulatory protein Spo0B"/>
    <property type="match status" value="1"/>
</dbReference>
<keyword evidence="2" id="KW-0808">Transferase</keyword>
<feature type="transmembrane region" description="Helical" evidence="4">
    <location>
        <begin position="89"/>
        <end position="109"/>
    </location>
</feature>
<feature type="domain" description="Sensor histidine kinase NatK-like C-terminal" evidence="5">
    <location>
        <begin position="332"/>
        <end position="430"/>
    </location>
</feature>
<evidence type="ECO:0000313" key="7">
    <source>
        <dbReference type="EMBL" id="ERJ97584.1"/>
    </source>
</evidence>
<dbReference type="Gene3D" id="3.30.565.10">
    <property type="entry name" value="Histidine kinase-like ATPase, C-terminal domain"/>
    <property type="match status" value="1"/>
</dbReference>
<dbReference type="GO" id="GO:0042802">
    <property type="term" value="F:identical protein binding"/>
    <property type="evidence" value="ECO:0007669"/>
    <property type="project" value="TreeGrafter"/>
</dbReference>
<dbReference type="HOGENOM" id="CLU_020211_13_3_9"/>
<dbReference type="PANTHER" id="PTHR40448">
    <property type="entry name" value="TWO-COMPONENT SENSOR HISTIDINE KINASE"/>
    <property type="match status" value="1"/>
</dbReference>
<keyword evidence="8" id="KW-1185">Reference proteome</keyword>
<dbReference type="CDD" id="cd16935">
    <property type="entry name" value="HATPase_AgrC-ComD-like"/>
    <property type="match status" value="1"/>
</dbReference>
<keyword evidence="4" id="KW-1133">Transmembrane helix</keyword>
<dbReference type="AlphaFoldDB" id="U2M775"/>
<evidence type="ECO:0000256" key="3">
    <source>
        <dbReference type="ARBA" id="ARBA00022777"/>
    </source>
</evidence>
<keyword evidence="4" id="KW-0812">Transmembrane</keyword>
<dbReference type="InterPro" id="IPR039506">
    <property type="entry name" value="SPOB_a"/>
</dbReference>
<keyword evidence="3 7" id="KW-0418">Kinase</keyword>
<evidence type="ECO:0000256" key="1">
    <source>
        <dbReference type="ARBA" id="ARBA00022553"/>
    </source>
</evidence>
<reference evidence="7 8" key="1">
    <citation type="submission" date="2013-07" db="EMBL/GenBank/DDBJ databases">
        <authorList>
            <person name="Weinstock G."/>
            <person name="Sodergren E."/>
            <person name="Wylie T."/>
            <person name="Fulton L."/>
            <person name="Fulton R."/>
            <person name="Fronick C."/>
            <person name="O'Laughlin M."/>
            <person name="Godfrey J."/>
            <person name="Miner T."/>
            <person name="Herter B."/>
            <person name="Appelbaum E."/>
            <person name="Cordes M."/>
            <person name="Lek S."/>
            <person name="Wollam A."/>
            <person name="Pepin K.H."/>
            <person name="Palsikar V.B."/>
            <person name="Mitreva M."/>
            <person name="Wilson R.K."/>
        </authorList>
    </citation>
    <scope>NUCLEOTIDE SEQUENCE [LARGE SCALE GENOMIC DNA]</scope>
    <source>
        <strain evidence="7 8">ATCC 27760</strain>
    </source>
</reference>
<dbReference type="InterPro" id="IPR032834">
    <property type="entry name" value="NatK-like_C"/>
</dbReference>
<feature type="domain" description="SpoOB alpha-helical" evidence="6">
    <location>
        <begin position="248"/>
        <end position="288"/>
    </location>
</feature>
<dbReference type="STRING" id="411473.RUMCAL_00022"/>
<dbReference type="Proteomes" id="UP000016662">
    <property type="component" value="Unassembled WGS sequence"/>
</dbReference>
<dbReference type="OrthoDB" id="1852641at2"/>
<feature type="transmembrane region" description="Helical" evidence="4">
    <location>
        <begin position="6"/>
        <end position="25"/>
    </location>
</feature>
<evidence type="ECO:0000313" key="8">
    <source>
        <dbReference type="Proteomes" id="UP000016662"/>
    </source>
</evidence>
<gene>
    <name evidence="7" type="ORF">RUMCAL_00022</name>
</gene>
<accession>U2M775</accession>